<reference evidence="4 5" key="1">
    <citation type="journal article" date="2013" name="Genome Biol. Evol.">
        <title>Complete genomes of two dipteran-associated spiroplasmas provided insights into the origin, dynamics, and impacts of viral invasion in spiroplasma.</title>
        <authorList>
            <person name="Ku C."/>
            <person name="Lo W.S."/>
            <person name="Chen L.L."/>
            <person name="Kuo C.H."/>
        </authorList>
    </citation>
    <scope>NUCLEOTIDE SEQUENCE [LARGE SCALE GENOMIC DNA]</scope>
    <source>
        <strain evidence="4">EA-1</strain>
    </source>
</reference>
<dbReference type="HOGENOM" id="CLU_089475_6_5_14"/>
<sequence>MKNSVKVERMQSIIVREVTLIMQREIKDPLINQIIIHDVKLTSDLGYAKIYYSSLLEQRQEEVESALESYRKEIRSKLAKKLDIYKCPELEFIYDNALANANRINDILDKIKQ</sequence>
<accession>R4UJB2</accession>
<dbReference type="HAMAP" id="MF_00003">
    <property type="entry name" value="RbfA"/>
    <property type="match status" value="1"/>
</dbReference>
<dbReference type="GO" id="GO:0005829">
    <property type="term" value="C:cytosol"/>
    <property type="evidence" value="ECO:0007669"/>
    <property type="project" value="TreeGrafter"/>
</dbReference>
<dbReference type="PROSITE" id="PS01319">
    <property type="entry name" value="RBFA"/>
    <property type="match status" value="1"/>
</dbReference>
<name>R4UJB2_9MOLU</name>
<dbReference type="GO" id="GO:0043024">
    <property type="term" value="F:ribosomal small subunit binding"/>
    <property type="evidence" value="ECO:0007669"/>
    <property type="project" value="TreeGrafter"/>
</dbReference>
<keyword evidence="2" id="KW-0963">Cytoplasm</keyword>
<comment type="similarity">
    <text evidence="2">Belongs to the RbfA family.</text>
</comment>
<gene>
    <name evidence="2 4" type="primary">rbfA</name>
    <name evidence="4" type="ORF">SSYRP_v1c06250</name>
</gene>
<dbReference type="InterPro" id="IPR000238">
    <property type="entry name" value="RbfA"/>
</dbReference>
<evidence type="ECO:0000313" key="5">
    <source>
        <dbReference type="Proteomes" id="UP000013963"/>
    </source>
</evidence>
<dbReference type="PANTHER" id="PTHR33515:SF1">
    <property type="entry name" value="RIBOSOME-BINDING FACTOR A, CHLOROPLASTIC-RELATED"/>
    <property type="match status" value="1"/>
</dbReference>
<dbReference type="KEGG" id="ssyr:SSYRP_v1c06250"/>
<comment type="subcellular location">
    <subcellularLocation>
        <location evidence="2">Cytoplasm</location>
    </subcellularLocation>
</comment>
<evidence type="ECO:0000256" key="3">
    <source>
        <dbReference type="SAM" id="Coils"/>
    </source>
</evidence>
<evidence type="ECO:0000313" key="4">
    <source>
        <dbReference type="EMBL" id="AGM26215.1"/>
    </source>
</evidence>
<evidence type="ECO:0000256" key="2">
    <source>
        <dbReference type="HAMAP-Rule" id="MF_00003"/>
    </source>
</evidence>
<dbReference type="PATRIC" id="fig|1276229.3.peg.620"/>
<dbReference type="InterPro" id="IPR015946">
    <property type="entry name" value="KH_dom-like_a/b"/>
</dbReference>
<protein>
    <recommendedName>
        <fullName evidence="2">Ribosome-binding factor A</fullName>
    </recommendedName>
</protein>
<dbReference type="PANTHER" id="PTHR33515">
    <property type="entry name" value="RIBOSOME-BINDING FACTOR A, CHLOROPLASTIC-RELATED"/>
    <property type="match status" value="1"/>
</dbReference>
<dbReference type="RefSeq" id="WP_016340861.1">
    <property type="nucleotide sequence ID" value="NC_021284.1"/>
</dbReference>
<proteinExistence type="inferred from homology"/>
<dbReference type="AlphaFoldDB" id="R4UJB2"/>
<dbReference type="InterPro" id="IPR023799">
    <property type="entry name" value="RbfA_dom_sf"/>
</dbReference>
<keyword evidence="5" id="KW-1185">Reference proteome</keyword>
<dbReference type="SUPFAM" id="SSF89919">
    <property type="entry name" value="Ribosome-binding factor A, RbfA"/>
    <property type="match status" value="1"/>
</dbReference>
<dbReference type="eggNOG" id="COG0858">
    <property type="taxonomic scope" value="Bacteria"/>
</dbReference>
<dbReference type="Gene3D" id="3.30.300.20">
    <property type="match status" value="1"/>
</dbReference>
<dbReference type="OrthoDB" id="384689at2"/>
<dbReference type="STRING" id="1276229.SSYRP_v1c06250"/>
<dbReference type="InterPro" id="IPR020053">
    <property type="entry name" value="Ribosome-bd_factorA_CS"/>
</dbReference>
<keyword evidence="3" id="KW-0175">Coiled coil</keyword>
<dbReference type="Proteomes" id="UP000013963">
    <property type="component" value="Chromosome"/>
</dbReference>
<dbReference type="Pfam" id="PF02033">
    <property type="entry name" value="RBFA"/>
    <property type="match status" value="1"/>
</dbReference>
<comment type="subunit">
    <text evidence="2">Monomer. Binds 30S ribosomal subunits, but not 50S ribosomal subunits or 70S ribosomes.</text>
</comment>
<comment type="function">
    <text evidence="2">One of several proteins that assist in the late maturation steps of the functional core of the 30S ribosomal subunit. Associates with free 30S ribosomal subunits (but not with 30S subunits that are part of 70S ribosomes or polysomes). Required for efficient processing of 16S rRNA. May interact with the 5'-terminal helix region of 16S rRNA.</text>
</comment>
<feature type="coiled-coil region" evidence="3">
    <location>
        <begin position="53"/>
        <end position="80"/>
    </location>
</feature>
<keyword evidence="1 2" id="KW-0690">Ribosome biogenesis</keyword>
<organism evidence="4 5">
    <name type="scientific">Spiroplasma syrphidicola EA-1</name>
    <dbReference type="NCBI Taxonomy" id="1276229"/>
    <lineage>
        <taxon>Bacteria</taxon>
        <taxon>Bacillati</taxon>
        <taxon>Mycoplasmatota</taxon>
        <taxon>Mollicutes</taxon>
        <taxon>Entomoplasmatales</taxon>
        <taxon>Spiroplasmataceae</taxon>
        <taxon>Spiroplasma</taxon>
    </lineage>
</organism>
<dbReference type="NCBIfam" id="TIGR00082">
    <property type="entry name" value="rbfA"/>
    <property type="match status" value="1"/>
</dbReference>
<dbReference type="GO" id="GO:0030490">
    <property type="term" value="P:maturation of SSU-rRNA"/>
    <property type="evidence" value="ECO:0007669"/>
    <property type="project" value="UniProtKB-UniRule"/>
</dbReference>
<dbReference type="EMBL" id="CP005078">
    <property type="protein sequence ID" value="AGM26215.1"/>
    <property type="molecule type" value="Genomic_DNA"/>
</dbReference>
<evidence type="ECO:0000256" key="1">
    <source>
        <dbReference type="ARBA" id="ARBA00022517"/>
    </source>
</evidence>